<protein>
    <submittedName>
        <fullName evidence="4">Uncharacterized protein</fullName>
    </submittedName>
</protein>
<feature type="region of interest" description="Disordered" evidence="1">
    <location>
        <begin position="126"/>
        <end position="152"/>
    </location>
</feature>
<organism evidence="4 5">
    <name type="scientific">Nephila pilipes</name>
    <name type="common">Giant wood spider</name>
    <name type="synonym">Nephila maculata</name>
    <dbReference type="NCBI Taxonomy" id="299642"/>
    <lineage>
        <taxon>Eukaryota</taxon>
        <taxon>Metazoa</taxon>
        <taxon>Ecdysozoa</taxon>
        <taxon>Arthropoda</taxon>
        <taxon>Chelicerata</taxon>
        <taxon>Arachnida</taxon>
        <taxon>Araneae</taxon>
        <taxon>Araneomorphae</taxon>
        <taxon>Entelegynae</taxon>
        <taxon>Araneoidea</taxon>
        <taxon>Nephilidae</taxon>
        <taxon>Nephila</taxon>
    </lineage>
</organism>
<feature type="transmembrane region" description="Helical" evidence="2">
    <location>
        <begin position="186"/>
        <end position="207"/>
    </location>
</feature>
<comment type="caution">
    <text evidence="4">The sequence shown here is derived from an EMBL/GenBank/DDBJ whole genome shotgun (WGS) entry which is preliminary data.</text>
</comment>
<keyword evidence="2" id="KW-0812">Transmembrane</keyword>
<evidence type="ECO:0000256" key="2">
    <source>
        <dbReference type="SAM" id="Phobius"/>
    </source>
</evidence>
<evidence type="ECO:0000256" key="3">
    <source>
        <dbReference type="SAM" id="SignalP"/>
    </source>
</evidence>
<evidence type="ECO:0000256" key="1">
    <source>
        <dbReference type="SAM" id="MobiDB-lite"/>
    </source>
</evidence>
<gene>
    <name evidence="4" type="primary">AVEN_20852_1</name>
    <name evidence="4" type="ORF">NPIL_331401</name>
</gene>
<accession>A0A8X6NL72</accession>
<feature type="signal peptide" evidence="3">
    <location>
        <begin position="1"/>
        <end position="22"/>
    </location>
</feature>
<evidence type="ECO:0000313" key="5">
    <source>
        <dbReference type="Proteomes" id="UP000887013"/>
    </source>
</evidence>
<name>A0A8X6NL72_NEPPI</name>
<evidence type="ECO:0000313" key="4">
    <source>
        <dbReference type="EMBL" id="GFT18750.1"/>
    </source>
</evidence>
<keyword evidence="2" id="KW-1133">Transmembrane helix</keyword>
<dbReference type="EMBL" id="BMAW01105317">
    <property type="protein sequence ID" value="GFT18750.1"/>
    <property type="molecule type" value="Genomic_DNA"/>
</dbReference>
<dbReference type="AlphaFoldDB" id="A0A8X6NL72"/>
<proteinExistence type="predicted"/>
<dbReference type="OrthoDB" id="6416073at2759"/>
<keyword evidence="2" id="KW-0472">Membrane</keyword>
<keyword evidence="5" id="KW-1185">Reference proteome</keyword>
<feature type="compositionally biased region" description="Polar residues" evidence="1">
    <location>
        <begin position="131"/>
        <end position="145"/>
    </location>
</feature>
<sequence>MSCFKVLYIFLICARIVSPTFAIDNDIAERFTGRSSRSGYFDNLNNRLPYENEYQKFYDSSDSYPEFSKTVDSNKLPRYDVPSGFDDFVPDDNIEDKYSYAPGGFYLPSSKKSKINYFVEEVKESDHIDSPPSNSVTIPSVTTEGSSKDLPNRGTKVLSGTNNIETEVAVRPTFLNVIQKILFNPLVLSALVMIPLTLFAEIALPYLMNMLGSNMAPVIATTIASGFARSLDENSALHVEQILDTINEYGARALEDPRCFQRFLCQGANSFFESRSGDVWNIHKVIRKLAKTVDDRVWGALGLQQLLNSAHSGSCESFICSGTTAFKEDIPLIEKLRLLGAKLFKYTEIVH</sequence>
<reference evidence="4" key="1">
    <citation type="submission" date="2020-08" db="EMBL/GenBank/DDBJ databases">
        <title>Multicomponent nature underlies the extraordinary mechanical properties of spider dragline silk.</title>
        <authorList>
            <person name="Kono N."/>
            <person name="Nakamura H."/>
            <person name="Mori M."/>
            <person name="Yoshida Y."/>
            <person name="Ohtoshi R."/>
            <person name="Malay A.D."/>
            <person name="Moran D.A.P."/>
            <person name="Tomita M."/>
            <person name="Numata K."/>
            <person name="Arakawa K."/>
        </authorList>
    </citation>
    <scope>NUCLEOTIDE SEQUENCE</scope>
</reference>
<feature type="chain" id="PRO_5036486005" evidence="3">
    <location>
        <begin position="23"/>
        <end position="351"/>
    </location>
</feature>
<keyword evidence="3" id="KW-0732">Signal</keyword>
<dbReference type="Proteomes" id="UP000887013">
    <property type="component" value="Unassembled WGS sequence"/>
</dbReference>